<reference evidence="2" key="1">
    <citation type="journal article" date="2017" name="Nat. Ecol. Evol.">
        <title>Genome expansion and lineage-specific genetic innovations in the forest pathogenic fungi Armillaria.</title>
        <authorList>
            <person name="Sipos G."/>
            <person name="Prasanna A.N."/>
            <person name="Walter M.C."/>
            <person name="O'Connor E."/>
            <person name="Balint B."/>
            <person name="Krizsan K."/>
            <person name="Kiss B."/>
            <person name="Hess J."/>
            <person name="Varga T."/>
            <person name="Slot J."/>
            <person name="Riley R."/>
            <person name="Boka B."/>
            <person name="Rigling D."/>
            <person name="Barry K."/>
            <person name="Lee J."/>
            <person name="Mihaltcheva S."/>
            <person name="LaButti K."/>
            <person name="Lipzen A."/>
            <person name="Waldron R."/>
            <person name="Moloney N.M."/>
            <person name="Sperisen C."/>
            <person name="Kredics L."/>
            <person name="Vagvoelgyi C."/>
            <person name="Patrignani A."/>
            <person name="Fitzpatrick D."/>
            <person name="Nagy I."/>
            <person name="Doyle S."/>
            <person name="Anderson J.B."/>
            <person name="Grigoriev I.V."/>
            <person name="Gueldener U."/>
            <person name="Muensterkoetter M."/>
            <person name="Nagy L.G."/>
        </authorList>
    </citation>
    <scope>NUCLEOTIDE SEQUENCE [LARGE SCALE GENOMIC DNA]</scope>
    <source>
        <strain evidence="2">C18/9</strain>
    </source>
</reference>
<dbReference type="Gene3D" id="3.80.10.10">
    <property type="entry name" value="Ribonuclease Inhibitor"/>
    <property type="match status" value="1"/>
</dbReference>
<gene>
    <name evidence="1" type="ORF">ARMOST_19198</name>
</gene>
<accession>A0A284S3W6</accession>
<dbReference type="InterPro" id="IPR032675">
    <property type="entry name" value="LRR_dom_sf"/>
</dbReference>
<dbReference type="EMBL" id="FUEG01000030">
    <property type="protein sequence ID" value="SJL15694.1"/>
    <property type="molecule type" value="Genomic_DNA"/>
</dbReference>
<keyword evidence="2" id="KW-1185">Reference proteome</keyword>
<evidence type="ECO:0008006" key="3">
    <source>
        <dbReference type="Google" id="ProtNLM"/>
    </source>
</evidence>
<name>A0A284S3W6_ARMOS</name>
<evidence type="ECO:0000313" key="1">
    <source>
        <dbReference type="EMBL" id="SJL15694.1"/>
    </source>
</evidence>
<dbReference type="SUPFAM" id="SSF52047">
    <property type="entry name" value="RNI-like"/>
    <property type="match status" value="1"/>
</dbReference>
<dbReference type="AlphaFoldDB" id="A0A284S3W6"/>
<proteinExistence type="predicted"/>
<organism evidence="1 2">
    <name type="scientific">Armillaria ostoyae</name>
    <name type="common">Armillaria root rot fungus</name>
    <dbReference type="NCBI Taxonomy" id="47428"/>
    <lineage>
        <taxon>Eukaryota</taxon>
        <taxon>Fungi</taxon>
        <taxon>Dikarya</taxon>
        <taxon>Basidiomycota</taxon>
        <taxon>Agaricomycotina</taxon>
        <taxon>Agaricomycetes</taxon>
        <taxon>Agaricomycetidae</taxon>
        <taxon>Agaricales</taxon>
        <taxon>Marasmiineae</taxon>
        <taxon>Physalacriaceae</taxon>
        <taxon>Armillaria</taxon>
    </lineage>
</organism>
<protein>
    <recommendedName>
        <fullName evidence="3">F-box domain-containing protein</fullName>
    </recommendedName>
</protein>
<sequence length="406" mass="46068">MTPVPPELVDCVFGKLDKTVDRITLSTCTRVCQTWHRLALPHLFSAITIQYSASSERRDNPFVPKSIRGLHLLLEKYPFLGPCVQKVDVRVKSTALGDEGLIQWDEPASISVFHAMTNLRHIDINGSHFFAWDTMPISVRQAIYNSFRLPSVTCLTLEAMHIADSNFIEFFSVIGDSVALESLDISFVDFPSRPDLSQRRRSTIPSHRPQLRSLSMVAFPMVMEVLLEFLLDYADLRRLESLRLKSSKLDSGTLHTVFDTTIDKLDYLDIGFIDFSEGLEDMDLSRKLRSVALALSLPAEQQCVNQLEALETLFAQTLNSGDRRIEEITLKFYSSRRDLMDFSNTLWCSLAEALRTAAIGLAATLKKVNLIFVIWSSQIPEEFIQAANTCFQYLHERQLLHVNCLA</sequence>
<dbReference type="OMA" id="LEAMHIA"/>
<evidence type="ECO:0000313" key="2">
    <source>
        <dbReference type="Proteomes" id="UP000219338"/>
    </source>
</evidence>
<dbReference type="OrthoDB" id="2745780at2759"/>
<dbReference type="Proteomes" id="UP000219338">
    <property type="component" value="Unassembled WGS sequence"/>
</dbReference>